<dbReference type="Proteomes" id="UP000317863">
    <property type="component" value="Unassembled WGS sequence"/>
</dbReference>
<gene>
    <name evidence="8" type="ORF">EXD82_00810</name>
</gene>
<keyword evidence="5 6" id="KW-0482">Metalloprotease</keyword>
<dbReference type="PANTHER" id="PTHR11804">
    <property type="entry name" value="PROTEASE M3 THIMET OLIGOPEPTIDASE-RELATED"/>
    <property type="match status" value="1"/>
</dbReference>
<dbReference type="InterPro" id="IPR011976">
    <property type="entry name" value="Pept_M3B_oligopep-rel"/>
</dbReference>
<dbReference type="GO" id="GO:0046872">
    <property type="term" value="F:metal ion binding"/>
    <property type="evidence" value="ECO:0007669"/>
    <property type="project" value="UniProtKB-UniRule"/>
</dbReference>
<feature type="domain" description="Peptidase M3A/M3B catalytic" evidence="7">
    <location>
        <begin position="166"/>
        <end position="544"/>
    </location>
</feature>
<organism evidence="8 9">
    <name type="scientific">Peptacetobacter hominis</name>
    <dbReference type="NCBI Taxonomy" id="2743610"/>
    <lineage>
        <taxon>Bacteria</taxon>
        <taxon>Bacillati</taxon>
        <taxon>Bacillota</taxon>
        <taxon>Clostridia</taxon>
        <taxon>Peptostreptococcales</taxon>
        <taxon>Peptostreptococcaceae</taxon>
        <taxon>Peptacetobacter</taxon>
    </lineage>
</organism>
<keyword evidence="9" id="KW-1185">Reference proteome</keyword>
<dbReference type="GO" id="GO:0006518">
    <property type="term" value="P:peptide metabolic process"/>
    <property type="evidence" value="ECO:0007669"/>
    <property type="project" value="TreeGrafter"/>
</dbReference>
<evidence type="ECO:0000313" key="8">
    <source>
        <dbReference type="EMBL" id="TQQ85786.1"/>
    </source>
</evidence>
<comment type="caution">
    <text evidence="8">The sequence shown here is derived from an EMBL/GenBank/DDBJ whole genome shotgun (WGS) entry which is preliminary data.</text>
</comment>
<keyword evidence="4 6" id="KW-0862">Zinc</keyword>
<keyword evidence="3 6" id="KW-0378">Hydrolase</keyword>
<dbReference type="Pfam" id="PF01432">
    <property type="entry name" value="Peptidase_M3"/>
    <property type="match status" value="1"/>
</dbReference>
<reference evidence="8 9" key="1">
    <citation type="submission" date="2019-02" db="EMBL/GenBank/DDBJ databases">
        <title>Peptostreptococcaceae bacterium ZHW00191 nov., a new bacterium isolated from the human gut.</title>
        <authorList>
            <person name="Zhou H.-W."/>
            <person name="Chen X.-J."/>
        </authorList>
    </citation>
    <scope>NUCLEOTIDE SEQUENCE [LARGE SCALE GENOMIC DNA]</scope>
    <source>
        <strain evidence="8 9">ZHW00191</strain>
    </source>
</reference>
<name>A0A544QYK0_9FIRM</name>
<dbReference type="EMBL" id="SGJB01000001">
    <property type="protein sequence ID" value="TQQ85786.1"/>
    <property type="molecule type" value="Genomic_DNA"/>
</dbReference>
<protein>
    <submittedName>
        <fullName evidence="8">M3 family oligoendopeptidase</fullName>
    </submittedName>
</protein>
<comment type="cofactor">
    <cofactor evidence="6">
        <name>Zn(2+)</name>
        <dbReference type="ChEBI" id="CHEBI:29105"/>
    </cofactor>
    <text evidence="6">Binds 1 zinc ion.</text>
</comment>
<dbReference type="InterPro" id="IPR045090">
    <property type="entry name" value="Pept_M3A_M3B"/>
</dbReference>
<accession>A0A544QYK0</accession>
<dbReference type="RefSeq" id="WP_142535011.1">
    <property type="nucleotide sequence ID" value="NZ_SGJB01000001.1"/>
</dbReference>
<comment type="similarity">
    <text evidence="6">Belongs to the peptidase M3 family.</text>
</comment>
<dbReference type="NCBIfam" id="TIGR02289">
    <property type="entry name" value="M3_not_pepF"/>
    <property type="match status" value="1"/>
</dbReference>
<evidence type="ECO:0000313" key="9">
    <source>
        <dbReference type="Proteomes" id="UP000317863"/>
    </source>
</evidence>
<evidence type="ECO:0000256" key="3">
    <source>
        <dbReference type="ARBA" id="ARBA00022801"/>
    </source>
</evidence>
<evidence type="ECO:0000259" key="7">
    <source>
        <dbReference type="Pfam" id="PF01432"/>
    </source>
</evidence>
<dbReference type="OrthoDB" id="9762795at2"/>
<evidence type="ECO:0000256" key="2">
    <source>
        <dbReference type="ARBA" id="ARBA00022723"/>
    </source>
</evidence>
<evidence type="ECO:0000256" key="5">
    <source>
        <dbReference type="ARBA" id="ARBA00023049"/>
    </source>
</evidence>
<keyword evidence="1 6" id="KW-0645">Protease</keyword>
<dbReference type="InterPro" id="IPR001567">
    <property type="entry name" value="Pept_M3A_M3B_dom"/>
</dbReference>
<dbReference type="GO" id="GO:0006508">
    <property type="term" value="P:proteolysis"/>
    <property type="evidence" value="ECO:0007669"/>
    <property type="project" value="UniProtKB-KW"/>
</dbReference>
<dbReference type="CDD" id="cd09606">
    <property type="entry name" value="M3B_PepF"/>
    <property type="match status" value="1"/>
</dbReference>
<evidence type="ECO:0000256" key="1">
    <source>
        <dbReference type="ARBA" id="ARBA00022670"/>
    </source>
</evidence>
<evidence type="ECO:0000256" key="4">
    <source>
        <dbReference type="ARBA" id="ARBA00022833"/>
    </source>
</evidence>
<evidence type="ECO:0000256" key="6">
    <source>
        <dbReference type="RuleBase" id="RU003435"/>
    </source>
</evidence>
<sequence>MKFSEYKYQRPDYEYEKKVFSDNMEKLKKAESFESFRKILDDINKQRNRIESMKIVASINYSINTGDKNNIAEKNYWDENAPKYDKLNVDLYKIIIDSKYDKEIIETYGMQFYNIIKCSISEISDEIITDLIEENRLCSEYTRLLAAGNVVFGGEKLNLSEVNKYTTDSNRNIRKSAAEAFSGYFEEHEEEFDILFDKLVKVRDRIAKKLGYENFVELGYKRMKRTDYNENDVSKLRKAVENSWDIIIDKINKNKSERLSIEKIKYYDDEVEFPGWNMEPEIEYDEMIKSAEKMYSELSDETGMFFRNLVENEMMDLKTAPRKGMGGYCTYVPDLKSPFVFANFNRSFDDVDTLTHEMGHGFQLYMSNWIDMPEINFPTLDSCEIHSMTMEFITMPWMELFFGKNASKYKYSHLCTISRLIPYCMVVDEFQHIIYRNINMTPNDRKKLWRNLEKKYIKYKDYDDNSFLDRGGWWLRQGHIFKNPFYYIDYALASLCAIQLAEKYTENHHEGWNLYMDICKVGGTRSFNEIVNIANLDSPFEDESISKIVRKISQSLDVKIANEK</sequence>
<dbReference type="SUPFAM" id="SSF55486">
    <property type="entry name" value="Metalloproteases ('zincins'), catalytic domain"/>
    <property type="match status" value="1"/>
</dbReference>
<dbReference type="GO" id="GO:0004222">
    <property type="term" value="F:metalloendopeptidase activity"/>
    <property type="evidence" value="ECO:0007669"/>
    <property type="project" value="InterPro"/>
</dbReference>
<dbReference type="PANTHER" id="PTHR11804:SF28">
    <property type="entry name" value="OLIGOENDOPEPTIDASE F"/>
    <property type="match status" value="1"/>
</dbReference>
<proteinExistence type="inferred from homology"/>
<dbReference type="Gene3D" id="1.10.1370.30">
    <property type="match status" value="1"/>
</dbReference>
<keyword evidence="2 6" id="KW-0479">Metal-binding</keyword>
<dbReference type="AlphaFoldDB" id="A0A544QYK0"/>